<dbReference type="CDD" id="cd06222">
    <property type="entry name" value="RNase_H_like"/>
    <property type="match status" value="1"/>
</dbReference>
<dbReference type="PANTHER" id="PTHR47723:SF19">
    <property type="entry name" value="POLYNUCLEOTIDYL TRANSFERASE, RIBONUCLEASE H-LIKE SUPERFAMILY PROTEIN"/>
    <property type="match status" value="1"/>
</dbReference>
<feature type="domain" description="Reverse transcriptase" evidence="1">
    <location>
        <begin position="7"/>
        <end position="115"/>
    </location>
</feature>
<dbReference type="InterPro" id="IPR000477">
    <property type="entry name" value="RT_dom"/>
</dbReference>
<protein>
    <recommendedName>
        <fullName evidence="5">Reverse transcriptase</fullName>
    </recommendedName>
</protein>
<dbReference type="InterPro" id="IPR002156">
    <property type="entry name" value="RNaseH_domain"/>
</dbReference>
<gene>
    <name evidence="3" type="ORF">DH2020_015640</name>
</gene>
<evidence type="ECO:0000259" key="2">
    <source>
        <dbReference type="Pfam" id="PF13456"/>
    </source>
</evidence>
<dbReference type="Pfam" id="PF13456">
    <property type="entry name" value="RVT_3"/>
    <property type="match status" value="1"/>
</dbReference>
<evidence type="ECO:0000313" key="4">
    <source>
        <dbReference type="Proteomes" id="UP001318860"/>
    </source>
</evidence>
<dbReference type="InterPro" id="IPR012337">
    <property type="entry name" value="RNaseH-like_sf"/>
</dbReference>
<dbReference type="SUPFAM" id="SSF53098">
    <property type="entry name" value="Ribonuclease H-like"/>
    <property type="match status" value="1"/>
</dbReference>
<dbReference type="Proteomes" id="UP001318860">
    <property type="component" value="Unassembled WGS sequence"/>
</dbReference>
<evidence type="ECO:0008006" key="5">
    <source>
        <dbReference type="Google" id="ProtNLM"/>
    </source>
</evidence>
<feature type="domain" description="RNase H type-1" evidence="2">
    <location>
        <begin position="199"/>
        <end position="320"/>
    </location>
</feature>
<dbReference type="Pfam" id="PF00078">
    <property type="entry name" value="RVT_1"/>
    <property type="match status" value="1"/>
</dbReference>
<dbReference type="EMBL" id="JABTTQ020000008">
    <property type="protein sequence ID" value="KAK6150708.1"/>
    <property type="molecule type" value="Genomic_DNA"/>
</dbReference>
<evidence type="ECO:0000313" key="3">
    <source>
        <dbReference type="EMBL" id="KAK6150708.1"/>
    </source>
</evidence>
<proteinExistence type="predicted"/>
<dbReference type="InterPro" id="IPR036397">
    <property type="entry name" value="RNaseH_sf"/>
</dbReference>
<name>A0ABR0WUV4_REHGL</name>
<organism evidence="3 4">
    <name type="scientific">Rehmannia glutinosa</name>
    <name type="common">Chinese foxglove</name>
    <dbReference type="NCBI Taxonomy" id="99300"/>
    <lineage>
        <taxon>Eukaryota</taxon>
        <taxon>Viridiplantae</taxon>
        <taxon>Streptophyta</taxon>
        <taxon>Embryophyta</taxon>
        <taxon>Tracheophyta</taxon>
        <taxon>Spermatophyta</taxon>
        <taxon>Magnoliopsida</taxon>
        <taxon>eudicotyledons</taxon>
        <taxon>Gunneridae</taxon>
        <taxon>Pentapetalae</taxon>
        <taxon>asterids</taxon>
        <taxon>lamiids</taxon>
        <taxon>Lamiales</taxon>
        <taxon>Orobanchaceae</taxon>
        <taxon>Rehmannieae</taxon>
        <taxon>Rehmannia</taxon>
    </lineage>
</organism>
<dbReference type="PANTHER" id="PTHR47723">
    <property type="entry name" value="OS05G0353850 PROTEIN"/>
    <property type="match status" value="1"/>
</dbReference>
<comment type="caution">
    <text evidence="3">The sequence shown here is derived from an EMBL/GenBank/DDBJ whole genome shotgun (WGS) entry which is preliminary data.</text>
</comment>
<dbReference type="InterPro" id="IPR044730">
    <property type="entry name" value="RNase_H-like_dom_plant"/>
</dbReference>
<reference evidence="3 4" key="1">
    <citation type="journal article" date="2021" name="Comput. Struct. Biotechnol. J.">
        <title>De novo genome assembly of the potent medicinal plant Rehmannia glutinosa using nanopore technology.</title>
        <authorList>
            <person name="Ma L."/>
            <person name="Dong C."/>
            <person name="Song C."/>
            <person name="Wang X."/>
            <person name="Zheng X."/>
            <person name="Niu Y."/>
            <person name="Chen S."/>
            <person name="Feng W."/>
        </authorList>
    </citation>
    <scope>NUCLEOTIDE SEQUENCE [LARGE SCALE GENOMIC DNA]</scope>
    <source>
        <strain evidence="3">DH-2019</strain>
    </source>
</reference>
<dbReference type="Gene3D" id="3.30.420.10">
    <property type="entry name" value="Ribonuclease H-like superfamily/Ribonuclease H"/>
    <property type="match status" value="1"/>
</dbReference>
<dbReference type="InterPro" id="IPR053151">
    <property type="entry name" value="RNase_H-like"/>
</dbReference>
<accession>A0ABR0WUV4</accession>
<evidence type="ECO:0000259" key="1">
    <source>
        <dbReference type="Pfam" id="PF00078"/>
    </source>
</evidence>
<sequence>MVGNVVQCDVLYRIVARAITNRLRLILHEVVDEFQSAFIPGRLITDNVILGFECMHWIQNHRASSRGYATLKLDMSKVYDRVEWKFLEAIMQKLGFASKWMVSILEEATVNSIISVGGWNKQRIQEIFGGSYDYIADAILKMAAPYVLHEDNRFWRYEDKGRYSTFREMTYRTNIGNEITGTSETNWTRPPDGYYRIDVDACYNKGGNKYATGGIIRDSEGHLIKVFGRCWDYFESVMDGELYAIMDGLVVTKNANIKSGLIYSDSFMAVQAVMATQEDLSHRGFVIQYIQIMLQEVGATKISHVRRIVNIVAHRLANFAVFSFTSFDWASENVPSWVNEIVIVDNSLI</sequence>
<keyword evidence="4" id="KW-1185">Reference proteome</keyword>